<evidence type="ECO:0000313" key="1">
    <source>
        <dbReference type="EMBL" id="KKN32054.1"/>
    </source>
</evidence>
<proteinExistence type="predicted"/>
<dbReference type="EMBL" id="LAZR01002280">
    <property type="protein sequence ID" value="KKN32054.1"/>
    <property type="molecule type" value="Genomic_DNA"/>
</dbReference>
<comment type="caution">
    <text evidence="1">The sequence shown here is derived from an EMBL/GenBank/DDBJ whole genome shotgun (WGS) entry which is preliminary data.</text>
</comment>
<protein>
    <submittedName>
        <fullName evidence="1">Uncharacterized protein</fullName>
    </submittedName>
</protein>
<dbReference type="AlphaFoldDB" id="A0A0F9PPF1"/>
<sequence>MPNIFDFDSLFRRTLLSVGLTGSLVKISLTPVSVKTLLVLTHVTVENKTNAYTKVRLGVDARGVIHYIDELITVAAAELVVSRSDILLTDGDYFFAELTGTTDGDELILTSIGWKVKL</sequence>
<gene>
    <name evidence="1" type="ORF">LCGC14_0817780</name>
</gene>
<organism evidence="1">
    <name type="scientific">marine sediment metagenome</name>
    <dbReference type="NCBI Taxonomy" id="412755"/>
    <lineage>
        <taxon>unclassified sequences</taxon>
        <taxon>metagenomes</taxon>
        <taxon>ecological metagenomes</taxon>
    </lineage>
</organism>
<name>A0A0F9PPF1_9ZZZZ</name>
<accession>A0A0F9PPF1</accession>
<reference evidence="1" key="1">
    <citation type="journal article" date="2015" name="Nature">
        <title>Complex archaea that bridge the gap between prokaryotes and eukaryotes.</title>
        <authorList>
            <person name="Spang A."/>
            <person name="Saw J.H."/>
            <person name="Jorgensen S.L."/>
            <person name="Zaremba-Niedzwiedzka K."/>
            <person name="Martijn J."/>
            <person name="Lind A.E."/>
            <person name="van Eijk R."/>
            <person name="Schleper C."/>
            <person name="Guy L."/>
            <person name="Ettema T.J."/>
        </authorList>
    </citation>
    <scope>NUCLEOTIDE SEQUENCE</scope>
</reference>